<evidence type="ECO:0008006" key="3">
    <source>
        <dbReference type="Google" id="ProtNLM"/>
    </source>
</evidence>
<dbReference type="RefSeq" id="WP_092497448.1">
    <property type="nucleotide sequence ID" value="NZ_FNFV01000001.1"/>
</dbReference>
<dbReference type="EMBL" id="FNFV01000001">
    <property type="protein sequence ID" value="SDK01078.1"/>
    <property type="molecule type" value="Genomic_DNA"/>
</dbReference>
<sequence length="343" mass="38082">MAVKTDPSRRAQSDTGEKGIPLDQLLAAVEAVFGAPPDKITAPGGKRRDSLRVILLGGKSVIATRRRLGSRRARELAFLERMAEAGAPVPRLLGQSGEIFFQSDAGSRRLTAELERSAGPSRESLIAGSFETLWRIKAAARRCGILRESPPIALNAEWLGRFAVAPRLLAKAFRIPSPAIDWNPLAQSLAALPVEFVKWDARPGNAAVGPDGTPIWFDWEHYGRRAGVEDFAFLIADEFWPEDPNTSLRLFRETAPENGRALEPFLVRFATVQVAARLRLIHEDWVRHGWLDADKTRRYDYIGTAPQLVRRLLAHGAALAERDPMTKPAAQWFSEFPPPEDWG</sequence>
<evidence type="ECO:0000313" key="2">
    <source>
        <dbReference type="Proteomes" id="UP000199328"/>
    </source>
</evidence>
<reference evidence="2" key="1">
    <citation type="submission" date="2016-10" db="EMBL/GenBank/DDBJ databases">
        <authorList>
            <person name="Varghese N."/>
            <person name="Submissions S."/>
        </authorList>
    </citation>
    <scope>NUCLEOTIDE SEQUENCE [LARGE SCALE GENOMIC DNA]</scope>
    <source>
        <strain evidence="2">CGMCC 1.10789</strain>
    </source>
</reference>
<dbReference type="InterPro" id="IPR011009">
    <property type="entry name" value="Kinase-like_dom_sf"/>
</dbReference>
<dbReference type="OrthoDB" id="5621369at2"/>
<name>A0A1G8YE06_9RHOB</name>
<dbReference type="SUPFAM" id="SSF56112">
    <property type="entry name" value="Protein kinase-like (PK-like)"/>
    <property type="match status" value="1"/>
</dbReference>
<dbReference type="AlphaFoldDB" id="A0A1G8YE06"/>
<keyword evidence="2" id="KW-1185">Reference proteome</keyword>
<accession>A0A1G8YE06</accession>
<proteinExistence type="predicted"/>
<dbReference type="Proteomes" id="UP000199328">
    <property type="component" value="Unassembled WGS sequence"/>
</dbReference>
<gene>
    <name evidence="1" type="ORF">SAMN05216257_101290</name>
</gene>
<organism evidence="1 2">
    <name type="scientific">Meinhardsimonia xiamenensis</name>
    <dbReference type="NCBI Taxonomy" id="990712"/>
    <lineage>
        <taxon>Bacteria</taxon>
        <taxon>Pseudomonadati</taxon>
        <taxon>Pseudomonadota</taxon>
        <taxon>Alphaproteobacteria</taxon>
        <taxon>Rhodobacterales</taxon>
        <taxon>Paracoccaceae</taxon>
        <taxon>Meinhardsimonia</taxon>
    </lineage>
</organism>
<evidence type="ECO:0000313" key="1">
    <source>
        <dbReference type="EMBL" id="SDK01078.1"/>
    </source>
</evidence>
<protein>
    <recommendedName>
        <fullName evidence="3">Aminoglycoside phosphotransferase domain-containing protein</fullName>
    </recommendedName>
</protein>